<feature type="transmembrane region" description="Helical" evidence="10">
    <location>
        <begin position="282"/>
        <end position="303"/>
    </location>
</feature>
<comment type="subcellular location">
    <subcellularLocation>
        <location evidence="1">Cellular thylakoid membrane</location>
        <topology evidence="1">Multi-pass membrane protein</topology>
    </subcellularLocation>
</comment>
<dbReference type="Pfam" id="PF00421">
    <property type="entry name" value="PSII"/>
    <property type="match status" value="1"/>
</dbReference>
<evidence type="ECO:0000256" key="5">
    <source>
        <dbReference type="ARBA" id="ARBA00022989"/>
    </source>
</evidence>
<keyword evidence="7" id="KW-0793">Thylakoid</keyword>
<evidence type="ECO:0000256" key="6">
    <source>
        <dbReference type="ARBA" id="ARBA00022991"/>
    </source>
</evidence>
<keyword evidence="5 10" id="KW-1133">Transmembrane helix</keyword>
<protein>
    <submittedName>
        <fullName evidence="11">Chlorophyll a/b light-harvesting protein, photosystem I-associated</fullName>
    </submittedName>
</protein>
<dbReference type="GO" id="GO:0016168">
    <property type="term" value="F:chlorophyll binding"/>
    <property type="evidence" value="ECO:0007669"/>
    <property type="project" value="UniProtKB-KW"/>
</dbReference>
<evidence type="ECO:0000256" key="9">
    <source>
        <dbReference type="SAM" id="MobiDB-lite"/>
    </source>
</evidence>
<dbReference type="Proteomes" id="UP000248857">
    <property type="component" value="Unassembled WGS sequence"/>
</dbReference>
<keyword evidence="8 10" id="KW-0472">Membrane</keyword>
<feature type="compositionally biased region" description="Basic residues" evidence="9">
    <location>
        <begin position="19"/>
        <end position="29"/>
    </location>
</feature>
<proteinExistence type="predicted"/>
<reference evidence="11 12" key="1">
    <citation type="journal article" date="2018" name="Sci. Rep.">
        <title>A novel species of the marine cyanobacterium Acaryochloris with a unique pigment content and lifestyle.</title>
        <authorList>
            <person name="Partensky F."/>
            <person name="Six C."/>
            <person name="Ratin M."/>
            <person name="Garczarek L."/>
            <person name="Vaulot D."/>
            <person name="Probert I."/>
            <person name="Calteau A."/>
            <person name="Gourvil P."/>
            <person name="Marie D."/>
            <person name="Grebert T."/>
            <person name="Bouchier C."/>
            <person name="Le Panse S."/>
            <person name="Gachenot M."/>
            <person name="Rodriguez F."/>
            <person name="Garrido J.L."/>
        </authorList>
    </citation>
    <scope>NUCLEOTIDE SEQUENCE [LARGE SCALE GENOMIC DNA]</scope>
    <source>
        <strain evidence="11 12">RCC1774</strain>
    </source>
</reference>
<accession>A0A2W1JTB3</accession>
<keyword evidence="4 10" id="KW-0812">Transmembrane</keyword>
<dbReference type="OrthoDB" id="9429529at2"/>
<dbReference type="InterPro" id="IPR036001">
    <property type="entry name" value="PS_II_antenna-like_sf"/>
</dbReference>
<evidence type="ECO:0000256" key="10">
    <source>
        <dbReference type="SAM" id="Phobius"/>
    </source>
</evidence>
<keyword evidence="6" id="KW-0157">Chromophore</keyword>
<dbReference type="InterPro" id="IPR000932">
    <property type="entry name" value="PS_antenna-like"/>
</dbReference>
<keyword evidence="12" id="KW-1185">Reference proteome</keyword>
<evidence type="ECO:0000256" key="2">
    <source>
        <dbReference type="ARBA" id="ARBA00022494"/>
    </source>
</evidence>
<organism evidence="11 12">
    <name type="scientific">Acaryochloris thomasi RCC1774</name>
    <dbReference type="NCBI Taxonomy" id="1764569"/>
    <lineage>
        <taxon>Bacteria</taxon>
        <taxon>Bacillati</taxon>
        <taxon>Cyanobacteriota</taxon>
        <taxon>Cyanophyceae</taxon>
        <taxon>Acaryochloridales</taxon>
        <taxon>Acaryochloridaceae</taxon>
        <taxon>Acaryochloris</taxon>
        <taxon>Acaryochloris thomasi</taxon>
    </lineage>
</organism>
<dbReference type="RefSeq" id="WP_110987628.1">
    <property type="nucleotide sequence ID" value="NZ_CAWNWM010000013.1"/>
</dbReference>
<feature type="transmembrane region" description="Helical" evidence="10">
    <location>
        <begin position="56"/>
        <end position="77"/>
    </location>
</feature>
<feature type="transmembrane region" description="Helical" evidence="10">
    <location>
        <begin position="178"/>
        <end position="199"/>
    </location>
</feature>
<comment type="caution">
    <text evidence="11">The sequence shown here is derived from an EMBL/GenBank/DDBJ whole genome shotgun (WGS) entry which is preliminary data.</text>
</comment>
<evidence type="ECO:0000256" key="1">
    <source>
        <dbReference type="ARBA" id="ARBA00004636"/>
    </source>
</evidence>
<evidence type="ECO:0000256" key="7">
    <source>
        <dbReference type="ARBA" id="ARBA00023078"/>
    </source>
</evidence>
<dbReference type="GO" id="GO:0031676">
    <property type="term" value="C:plasma membrane-derived thylakoid membrane"/>
    <property type="evidence" value="ECO:0007669"/>
    <property type="project" value="UniProtKB-SubCell"/>
</dbReference>
<evidence type="ECO:0000313" key="11">
    <source>
        <dbReference type="EMBL" id="PZD71907.1"/>
    </source>
</evidence>
<evidence type="ECO:0000256" key="8">
    <source>
        <dbReference type="ARBA" id="ARBA00023136"/>
    </source>
</evidence>
<dbReference type="GO" id="GO:0009767">
    <property type="term" value="P:photosynthetic electron transport chain"/>
    <property type="evidence" value="ECO:0007669"/>
    <property type="project" value="InterPro"/>
</dbReference>
<gene>
    <name evidence="11" type="primary">pcbC</name>
    <name evidence="11" type="ORF">C1752_04401</name>
</gene>
<dbReference type="SUPFAM" id="SSF161077">
    <property type="entry name" value="Photosystem II antenna protein-like"/>
    <property type="match status" value="1"/>
</dbReference>
<evidence type="ECO:0000313" key="12">
    <source>
        <dbReference type="Proteomes" id="UP000248857"/>
    </source>
</evidence>
<dbReference type="EMBL" id="PQWO01000013">
    <property type="protein sequence ID" value="PZD71907.1"/>
    <property type="molecule type" value="Genomic_DNA"/>
</dbReference>
<feature type="region of interest" description="Disordered" evidence="9">
    <location>
        <begin position="1"/>
        <end position="38"/>
    </location>
</feature>
<feature type="transmembrane region" description="Helical" evidence="10">
    <location>
        <begin position="117"/>
        <end position="139"/>
    </location>
</feature>
<name>A0A2W1JTB3_9CYAN</name>
<feature type="transmembrane region" description="Helical" evidence="10">
    <location>
        <begin position="250"/>
        <end position="270"/>
    </location>
</feature>
<keyword evidence="3" id="KW-0602">Photosynthesis</keyword>
<sequence length="347" mass="36069">MTTFLRGGRGNAKGNVKGNKGKAKGRGRQGRNTPPSGGFTTEWWAGNIRFLDSSGLLLGAHLAHAGLITLWAGAILVKEVAGFTPGVPLPEQGAYLMAHIAALGVSVGPGGEILDTYPYFVIGVLHLTLSAVLAAGGLYHTFKGPNVLADDEGDTLAPKFEYTWGEPKKLSFILGHHLLFLGAACLAFAANASFGGGIYDPTVGDVHQISPNLNPLPMLGYIFGIANGGWTPIGMAAVDNMETLVGGHFLIGALELAGGTFHILSTPFGIEAKPWSYSGEAVLSYSLAALALMGLSSALFVNYCDVAYAPELFGADRSGGAATQLILGVLCLGGHLWHAIRAQRAVA</sequence>
<keyword evidence="2" id="KW-0148">Chlorophyll</keyword>
<dbReference type="AlphaFoldDB" id="A0A2W1JTB3"/>
<evidence type="ECO:0000256" key="3">
    <source>
        <dbReference type="ARBA" id="ARBA00022531"/>
    </source>
</evidence>
<feature type="transmembrane region" description="Helical" evidence="10">
    <location>
        <begin position="219"/>
        <end position="238"/>
    </location>
</feature>
<dbReference type="GO" id="GO:0009521">
    <property type="term" value="C:photosystem"/>
    <property type="evidence" value="ECO:0007669"/>
    <property type="project" value="InterPro"/>
</dbReference>
<evidence type="ECO:0000256" key="4">
    <source>
        <dbReference type="ARBA" id="ARBA00022692"/>
    </source>
</evidence>